<feature type="compositionally biased region" description="Basic and acidic residues" evidence="1">
    <location>
        <begin position="1"/>
        <end position="10"/>
    </location>
</feature>
<dbReference type="Proteomes" id="UP000324222">
    <property type="component" value="Unassembled WGS sequence"/>
</dbReference>
<name>A0A5B7CTA1_PORTR</name>
<comment type="caution">
    <text evidence="2">The sequence shown here is derived from an EMBL/GenBank/DDBJ whole genome shotgun (WGS) entry which is preliminary data.</text>
</comment>
<feature type="compositionally biased region" description="Polar residues" evidence="1">
    <location>
        <begin position="11"/>
        <end position="22"/>
    </location>
</feature>
<proteinExistence type="predicted"/>
<gene>
    <name evidence="2" type="ORF">E2C01_005163</name>
</gene>
<dbReference type="EMBL" id="VSRR010000218">
    <property type="protein sequence ID" value="MPC12465.1"/>
    <property type="molecule type" value="Genomic_DNA"/>
</dbReference>
<dbReference type="AlphaFoldDB" id="A0A5B7CTA1"/>
<evidence type="ECO:0000256" key="1">
    <source>
        <dbReference type="SAM" id="MobiDB-lite"/>
    </source>
</evidence>
<protein>
    <submittedName>
        <fullName evidence="2">Uncharacterized protein</fullName>
    </submittedName>
</protein>
<reference evidence="2 3" key="1">
    <citation type="submission" date="2019-05" db="EMBL/GenBank/DDBJ databases">
        <title>Another draft genome of Portunus trituberculatus and its Hox gene families provides insights of decapod evolution.</title>
        <authorList>
            <person name="Jeong J.-H."/>
            <person name="Song I."/>
            <person name="Kim S."/>
            <person name="Choi T."/>
            <person name="Kim D."/>
            <person name="Ryu S."/>
            <person name="Kim W."/>
        </authorList>
    </citation>
    <scope>NUCLEOTIDE SEQUENCE [LARGE SCALE GENOMIC DNA]</scope>
    <source>
        <tissue evidence="2">Muscle</tissue>
    </source>
</reference>
<feature type="compositionally biased region" description="Polar residues" evidence="1">
    <location>
        <begin position="64"/>
        <end position="74"/>
    </location>
</feature>
<organism evidence="2 3">
    <name type="scientific">Portunus trituberculatus</name>
    <name type="common">Swimming crab</name>
    <name type="synonym">Neptunus trituberculatus</name>
    <dbReference type="NCBI Taxonomy" id="210409"/>
    <lineage>
        <taxon>Eukaryota</taxon>
        <taxon>Metazoa</taxon>
        <taxon>Ecdysozoa</taxon>
        <taxon>Arthropoda</taxon>
        <taxon>Crustacea</taxon>
        <taxon>Multicrustacea</taxon>
        <taxon>Malacostraca</taxon>
        <taxon>Eumalacostraca</taxon>
        <taxon>Eucarida</taxon>
        <taxon>Decapoda</taxon>
        <taxon>Pleocyemata</taxon>
        <taxon>Brachyura</taxon>
        <taxon>Eubrachyura</taxon>
        <taxon>Portunoidea</taxon>
        <taxon>Portunidae</taxon>
        <taxon>Portuninae</taxon>
        <taxon>Portunus</taxon>
    </lineage>
</organism>
<accession>A0A5B7CTA1</accession>
<evidence type="ECO:0000313" key="3">
    <source>
        <dbReference type="Proteomes" id="UP000324222"/>
    </source>
</evidence>
<evidence type="ECO:0000313" key="2">
    <source>
        <dbReference type="EMBL" id="MPC12465.1"/>
    </source>
</evidence>
<feature type="region of interest" description="Disordered" evidence="1">
    <location>
        <begin position="49"/>
        <end position="99"/>
    </location>
</feature>
<sequence length="99" mass="10905">MVKNEQEALHTEQSATPNTKAVTTVTNVQAHNTREGAATLLPWACRHCPTSGSELNTEHARQTPELQVSGPNTQYRRRPRPSPSASEHLQGSKHMVPVE</sequence>
<keyword evidence="3" id="KW-1185">Reference proteome</keyword>
<feature type="region of interest" description="Disordered" evidence="1">
    <location>
        <begin position="1"/>
        <end position="22"/>
    </location>
</feature>